<dbReference type="eggNOG" id="ENOG502ZAMG">
    <property type="taxonomic scope" value="Bacteria"/>
</dbReference>
<organism evidence="1 2">
    <name type="scientific">Paraglaciecola psychrophila 170</name>
    <dbReference type="NCBI Taxonomy" id="1129794"/>
    <lineage>
        <taxon>Bacteria</taxon>
        <taxon>Pseudomonadati</taxon>
        <taxon>Pseudomonadota</taxon>
        <taxon>Gammaproteobacteria</taxon>
        <taxon>Alteromonadales</taxon>
        <taxon>Alteromonadaceae</taxon>
        <taxon>Paraglaciecola</taxon>
    </lineage>
</organism>
<keyword evidence="2" id="KW-1185">Reference proteome</keyword>
<dbReference type="SUPFAM" id="SSF159270">
    <property type="entry name" value="YmcC-like"/>
    <property type="match status" value="1"/>
</dbReference>
<sequence>MAAFLLLFYLGKTSNMNLKTLALSSLILIFTSSCSGTYHAYYQTLKIVFSEQQAAQLSFPEVQQSEIDVISVKRGERPSAIMALAYLENNQHKWVSSDNVMLVMEKGRVVRTLGLDNNLLYTSNSEMDPLKLLQFTLKGEPKSKTWSRIVDRSSDEYGYPIESTFNQASADTIQALNLNIETVLYIENLSYMAPSNYLRFNTNWKNYFWFTNNGVLIKSIQQDSPLSESLEITYLSRISRLNQ</sequence>
<dbReference type="Gene3D" id="2.40.360.10">
    <property type="entry name" value="YmcC-like"/>
    <property type="match status" value="1"/>
</dbReference>
<gene>
    <name evidence="1" type="ORF">C427_1652</name>
</gene>
<dbReference type="InterPro" id="IPR021308">
    <property type="entry name" value="GfcB"/>
</dbReference>
<protein>
    <recommendedName>
        <fullName evidence="3">YjbF family lipoprotein</fullName>
    </recommendedName>
</protein>
<reference evidence="1 2" key="1">
    <citation type="journal article" date="2013" name="Genome Announc.">
        <title>Complete Genome Sequence of Glaciecola psychrophila Strain 170T.</title>
        <authorList>
            <person name="Yin J."/>
            <person name="Chen J."/>
            <person name="Liu G."/>
            <person name="Yu Y."/>
            <person name="Song L."/>
            <person name="Wang X."/>
            <person name="Qu X."/>
        </authorList>
    </citation>
    <scope>NUCLEOTIDE SEQUENCE [LARGE SCALE GENOMIC DNA]</scope>
    <source>
        <strain evidence="1 2">170</strain>
    </source>
</reference>
<dbReference type="PATRIC" id="fig|1129794.4.peg.1636"/>
<accession>K7A0M5</accession>
<dbReference type="AlphaFoldDB" id="K7A0M5"/>
<dbReference type="Pfam" id="PF11102">
    <property type="entry name" value="YjbF"/>
    <property type="match status" value="1"/>
</dbReference>
<evidence type="ECO:0000313" key="1">
    <source>
        <dbReference type="EMBL" id="AGH43761.1"/>
    </source>
</evidence>
<evidence type="ECO:0008006" key="3">
    <source>
        <dbReference type="Google" id="ProtNLM"/>
    </source>
</evidence>
<dbReference type="STRING" id="1129794.C427_1652"/>
<dbReference type="OrthoDB" id="5591889at2"/>
<dbReference type="InterPro" id="IPR023373">
    <property type="entry name" value="YmcC_sf"/>
</dbReference>
<proteinExistence type="predicted"/>
<evidence type="ECO:0000313" key="2">
    <source>
        <dbReference type="Proteomes" id="UP000011864"/>
    </source>
</evidence>
<dbReference type="KEGG" id="gps:C427_1652"/>
<dbReference type="Proteomes" id="UP000011864">
    <property type="component" value="Chromosome"/>
</dbReference>
<dbReference type="HOGENOM" id="CLU_098990_0_0_6"/>
<name>K7A0M5_9ALTE</name>
<dbReference type="EMBL" id="CP003837">
    <property type="protein sequence ID" value="AGH43761.1"/>
    <property type="molecule type" value="Genomic_DNA"/>
</dbReference>